<evidence type="ECO:0000256" key="1">
    <source>
        <dbReference type="SAM" id="MobiDB-lite"/>
    </source>
</evidence>
<dbReference type="Proteomes" id="UP001501116">
    <property type="component" value="Unassembled WGS sequence"/>
</dbReference>
<evidence type="ECO:0000313" key="2">
    <source>
        <dbReference type="EMBL" id="GAA1985610.1"/>
    </source>
</evidence>
<dbReference type="RefSeq" id="WP_344429723.1">
    <property type="nucleotide sequence ID" value="NZ_BAAANN010000042.1"/>
</dbReference>
<proteinExistence type="predicted"/>
<feature type="region of interest" description="Disordered" evidence="1">
    <location>
        <begin position="1"/>
        <end position="22"/>
    </location>
</feature>
<evidence type="ECO:0000313" key="3">
    <source>
        <dbReference type="Proteomes" id="UP001501116"/>
    </source>
</evidence>
<dbReference type="EMBL" id="BAAANN010000042">
    <property type="protein sequence ID" value="GAA1985610.1"/>
    <property type="molecule type" value="Genomic_DNA"/>
</dbReference>
<accession>A0ABN2SFE4</accession>
<reference evidence="2 3" key="1">
    <citation type="journal article" date="2019" name="Int. J. Syst. Evol. Microbiol.">
        <title>The Global Catalogue of Microorganisms (GCM) 10K type strain sequencing project: providing services to taxonomists for standard genome sequencing and annotation.</title>
        <authorList>
            <consortium name="The Broad Institute Genomics Platform"/>
            <consortium name="The Broad Institute Genome Sequencing Center for Infectious Disease"/>
            <person name="Wu L."/>
            <person name="Ma J."/>
        </authorList>
    </citation>
    <scope>NUCLEOTIDE SEQUENCE [LARGE SCALE GENOMIC DNA]</scope>
    <source>
        <strain evidence="2 3">JCM 14545</strain>
    </source>
</reference>
<organism evidence="2 3">
    <name type="scientific">Amycolatopsis minnesotensis</name>
    <dbReference type="NCBI Taxonomy" id="337894"/>
    <lineage>
        <taxon>Bacteria</taxon>
        <taxon>Bacillati</taxon>
        <taxon>Actinomycetota</taxon>
        <taxon>Actinomycetes</taxon>
        <taxon>Pseudonocardiales</taxon>
        <taxon>Pseudonocardiaceae</taxon>
        <taxon>Amycolatopsis</taxon>
    </lineage>
</organism>
<keyword evidence="3" id="KW-1185">Reference proteome</keyword>
<sequence>MVERQRRTLGEQLGGDPPAGVRALPGPDQQALADLIGDARRAQGAALAKAGEDGLKYVPALLRGAVRKAVGL</sequence>
<protein>
    <submittedName>
        <fullName evidence="2">Uncharacterized protein</fullName>
    </submittedName>
</protein>
<name>A0ABN2SFE4_9PSEU</name>
<comment type="caution">
    <text evidence="2">The sequence shown here is derived from an EMBL/GenBank/DDBJ whole genome shotgun (WGS) entry which is preliminary data.</text>
</comment>
<gene>
    <name evidence="2" type="ORF">GCM10009754_74090</name>
</gene>